<evidence type="ECO:0000313" key="1">
    <source>
        <dbReference type="EMBL" id="RHK35100.1"/>
    </source>
</evidence>
<sequence length="163" mass="19217">MGVEASYNEIVPMLTELNTKNDVIKFAKKHHVIMEISYDIADRFDENESIEIIRCENWGDLDYIYVYKDARKPIFDVWCDFLEFDFITDIHMEDLHKEYDAGIQLIWCKTPEDKLPELVNILKCVGITMRGYRTKEYMDKLVGNVFRSKSDDLKAFSGLKVKK</sequence>
<reference evidence="1 2" key="1">
    <citation type="submission" date="2018-08" db="EMBL/GenBank/DDBJ databases">
        <title>A genome reference for cultivated species of the human gut microbiota.</title>
        <authorList>
            <person name="Zou Y."/>
            <person name="Xue W."/>
            <person name="Luo G."/>
        </authorList>
    </citation>
    <scope>NUCLEOTIDE SEQUENCE [LARGE SCALE GENOMIC DNA]</scope>
    <source>
        <strain evidence="1 2">AF45-14BH</strain>
    </source>
</reference>
<dbReference type="AlphaFoldDB" id="A0A415G479"/>
<dbReference type="RefSeq" id="WP_118315068.1">
    <property type="nucleotide sequence ID" value="NZ_QRNJ01000068.1"/>
</dbReference>
<organism evidence="1 2">
    <name type="scientific">Anaerobutyricum hallii</name>
    <dbReference type="NCBI Taxonomy" id="39488"/>
    <lineage>
        <taxon>Bacteria</taxon>
        <taxon>Bacillati</taxon>
        <taxon>Bacillota</taxon>
        <taxon>Clostridia</taxon>
        <taxon>Lachnospirales</taxon>
        <taxon>Lachnospiraceae</taxon>
        <taxon>Anaerobutyricum</taxon>
    </lineage>
</organism>
<proteinExistence type="predicted"/>
<comment type="caution">
    <text evidence="1">The sequence shown here is derived from an EMBL/GenBank/DDBJ whole genome shotgun (WGS) entry which is preliminary data.</text>
</comment>
<gene>
    <name evidence="1" type="ORF">DW068_13835</name>
</gene>
<dbReference type="Proteomes" id="UP000283497">
    <property type="component" value="Unassembled WGS sequence"/>
</dbReference>
<evidence type="ECO:0000313" key="2">
    <source>
        <dbReference type="Proteomes" id="UP000283497"/>
    </source>
</evidence>
<name>A0A415G479_9FIRM</name>
<dbReference type="EMBL" id="QRNJ01000068">
    <property type="protein sequence ID" value="RHK35100.1"/>
    <property type="molecule type" value="Genomic_DNA"/>
</dbReference>
<protein>
    <submittedName>
        <fullName evidence="1">Uncharacterized protein</fullName>
    </submittedName>
</protein>
<accession>A0A415G479</accession>